<evidence type="ECO:0000313" key="1">
    <source>
        <dbReference type="EMBL" id="EPC22400.1"/>
    </source>
</evidence>
<organism evidence="1 2">
    <name type="scientific">Lacticaseibacillus paracasei subsp. paracasei Lpp22</name>
    <dbReference type="NCBI Taxonomy" id="1256221"/>
    <lineage>
        <taxon>Bacteria</taxon>
        <taxon>Bacillati</taxon>
        <taxon>Bacillota</taxon>
        <taxon>Bacilli</taxon>
        <taxon>Lactobacillales</taxon>
        <taxon>Lactobacillaceae</taxon>
        <taxon>Lacticaseibacillus</taxon>
    </lineage>
</organism>
<proteinExistence type="predicted"/>
<sequence length="335" mass="37929">MEIMLPSDVNLSISPYDMALYNYDFNPEQQADLQRLANRSLLLKIREQLFAHSSDLEIIHNILEGKAPEYVASFSTEATRKLKAGEWALGIRRSSGKTMAIIKDVATGKIRENATLAEKNLKRLKNLPEFWAVQHQLNEISEQISNLSSLVFSIEQGQYDDRFSGFLSSRQTLIEGLISSDTQTRKTLILSSIVNNNETIGKLMFSLRREANLFINPNVSTEQANESEHFLNESFWYLNQTIQLNLIAYVALGEIRPLTASLNNYKAFIEQVLLTSDKNGKTLSWHIDNTHVGNQGKLGLTARYITTQIDGLVKKTNYKQLEGGSNIDTQKLRNL</sequence>
<name>A0A8E0I887_LACPA</name>
<reference evidence="1 2" key="1">
    <citation type="journal article" date="2013" name="PLoS ONE">
        <title>Lactobacillus paracasei comparative genomics: towards species pan-genome definition and exploitation of diversity.</title>
        <authorList>
            <person name="Smokvina T."/>
            <person name="Wels M."/>
            <person name="Polka J."/>
            <person name="Chervaux C."/>
            <person name="Brisse S."/>
            <person name="Boekhorst J."/>
            <person name="van Hylckama Vlieg J.E."/>
            <person name="Siezen R.J."/>
        </authorList>
    </citation>
    <scope>NUCLEOTIDE SEQUENCE [LARGE SCALE GENOMIC DNA]</scope>
    <source>
        <strain evidence="1 2">Lpp22</strain>
    </source>
</reference>
<evidence type="ECO:0000313" key="2">
    <source>
        <dbReference type="Proteomes" id="UP000014257"/>
    </source>
</evidence>
<gene>
    <name evidence="1" type="ORF">Lpp22_2494</name>
</gene>
<comment type="caution">
    <text evidence="1">The sequence shown here is derived from an EMBL/GenBank/DDBJ whole genome shotgun (WGS) entry which is preliminary data.</text>
</comment>
<dbReference type="Proteomes" id="UP000014257">
    <property type="component" value="Unassembled WGS sequence"/>
</dbReference>
<protein>
    <submittedName>
        <fullName evidence="1">Uncharacterized protein</fullName>
    </submittedName>
</protein>
<accession>A0A8E0I887</accession>
<dbReference type="AlphaFoldDB" id="A0A8E0I887"/>
<dbReference type="EMBL" id="ANMI01000257">
    <property type="protein sequence ID" value="EPC22400.1"/>
    <property type="molecule type" value="Genomic_DNA"/>
</dbReference>